<dbReference type="PATRIC" id="fig|1120928.5.peg.3042"/>
<reference evidence="1 2" key="1">
    <citation type="submission" date="2013-10" db="EMBL/GenBank/DDBJ databases">
        <title>The Genome Sequence of Acinetobacter tjernbergiae CIP107465.</title>
        <authorList>
            <consortium name="The Broad Institute Genomics Platform"/>
            <consortium name="The Broad Institute Genome Sequencing Center for Infectious Disease"/>
            <person name="Cerqueira G."/>
            <person name="Feldgarden M."/>
            <person name="Courvalin P."/>
            <person name="Grillot-Courvalin C."/>
            <person name="Clermont D."/>
            <person name="Rocha E."/>
            <person name="Yoon E.-J."/>
            <person name="Nemec A."/>
            <person name="Young S.K."/>
            <person name="Zeng Q."/>
            <person name="Gargeya S."/>
            <person name="Fitzgerald M."/>
            <person name="Abouelleil A."/>
            <person name="Alvarado L."/>
            <person name="Berlin A.M."/>
            <person name="Chapman S.B."/>
            <person name="Gainer-Dewar J."/>
            <person name="Goldberg J."/>
            <person name="Gnerre S."/>
            <person name="Griggs A."/>
            <person name="Gujja S."/>
            <person name="Hansen M."/>
            <person name="Howarth C."/>
            <person name="Imamovic A."/>
            <person name="Ireland A."/>
            <person name="Larimer J."/>
            <person name="McCowan C."/>
            <person name="Murphy C."/>
            <person name="Pearson M."/>
            <person name="Poon T.W."/>
            <person name="Priest M."/>
            <person name="Roberts A."/>
            <person name="Saif S."/>
            <person name="Shea T."/>
            <person name="Sykes S."/>
            <person name="Wortman J."/>
            <person name="Nusbaum C."/>
            <person name="Birren B."/>
        </authorList>
    </citation>
    <scope>NUCLEOTIDE SEQUENCE [LARGE SCALE GENOMIC DNA]</scope>
    <source>
        <strain evidence="1 2">CIP 107465</strain>
    </source>
</reference>
<keyword evidence="2" id="KW-1185">Reference proteome</keyword>
<organism evidence="1 2">
    <name type="scientific">Acinetobacter tjernbergiae DSM 14971 = CIP 107465</name>
    <dbReference type="NCBI Taxonomy" id="1120928"/>
    <lineage>
        <taxon>Bacteria</taxon>
        <taxon>Pseudomonadati</taxon>
        <taxon>Pseudomonadota</taxon>
        <taxon>Gammaproteobacteria</taxon>
        <taxon>Moraxellales</taxon>
        <taxon>Moraxellaceae</taxon>
        <taxon>Acinetobacter</taxon>
    </lineage>
</organism>
<name>V2UZK8_9GAMM</name>
<dbReference type="EMBL" id="AYEV01000037">
    <property type="protein sequence ID" value="ESK54051.1"/>
    <property type="molecule type" value="Genomic_DNA"/>
</dbReference>
<protein>
    <recommendedName>
        <fullName evidence="3">Sel1 repeat family protein</fullName>
    </recommendedName>
</protein>
<sequence length="184" mass="21882">METDDLYLKCHNLIEDREYEEGLSILFEIKNNINAKFLLAYLYEIGVDGFLDKDTYKSILIYEELIELNQVNALYNLGMLYLRESDFNKSVFYLKMSSEVGNSSASYWLYRIYEENFINEAERQKYLMVSKNQGHLQAKKSYLIEKRIKSKSYIQKLKLSIQILYLKIKVIPIIIKDPKDERLV</sequence>
<dbReference type="AlphaFoldDB" id="V2UZK8"/>
<proteinExistence type="predicted"/>
<evidence type="ECO:0000313" key="1">
    <source>
        <dbReference type="EMBL" id="ESK54051.1"/>
    </source>
</evidence>
<dbReference type="SUPFAM" id="SSF81901">
    <property type="entry name" value="HCP-like"/>
    <property type="match status" value="1"/>
</dbReference>
<gene>
    <name evidence="1" type="ORF">F990_03007</name>
</gene>
<comment type="caution">
    <text evidence="1">The sequence shown here is derived from an EMBL/GenBank/DDBJ whole genome shotgun (WGS) entry which is preliminary data.</text>
</comment>
<dbReference type="Gene3D" id="1.25.40.10">
    <property type="entry name" value="Tetratricopeptide repeat domain"/>
    <property type="match status" value="1"/>
</dbReference>
<evidence type="ECO:0008006" key="3">
    <source>
        <dbReference type="Google" id="ProtNLM"/>
    </source>
</evidence>
<dbReference type="InterPro" id="IPR006597">
    <property type="entry name" value="Sel1-like"/>
</dbReference>
<accession>V2UZK8</accession>
<dbReference type="InterPro" id="IPR011990">
    <property type="entry name" value="TPR-like_helical_dom_sf"/>
</dbReference>
<evidence type="ECO:0000313" key="2">
    <source>
        <dbReference type="Proteomes" id="UP000017404"/>
    </source>
</evidence>
<dbReference type="Proteomes" id="UP000017404">
    <property type="component" value="Unassembled WGS sequence"/>
</dbReference>
<dbReference type="SMART" id="SM00671">
    <property type="entry name" value="SEL1"/>
    <property type="match status" value="2"/>
</dbReference>